<feature type="transmembrane region" description="Helical" evidence="1">
    <location>
        <begin position="45"/>
        <end position="67"/>
    </location>
</feature>
<dbReference type="RefSeq" id="WP_101395514.1">
    <property type="nucleotide sequence ID" value="NZ_PJNE01000001.1"/>
</dbReference>
<feature type="transmembrane region" description="Helical" evidence="1">
    <location>
        <begin position="268"/>
        <end position="291"/>
    </location>
</feature>
<evidence type="ECO:0000256" key="1">
    <source>
        <dbReference type="SAM" id="Phobius"/>
    </source>
</evidence>
<feature type="transmembrane region" description="Helical" evidence="1">
    <location>
        <begin position="224"/>
        <end position="248"/>
    </location>
</feature>
<keyword evidence="1" id="KW-1133">Transmembrane helix</keyword>
<dbReference type="EMBL" id="PJNE01000001">
    <property type="protein sequence ID" value="PKW27037.1"/>
    <property type="molecule type" value="Genomic_DNA"/>
</dbReference>
<proteinExistence type="predicted"/>
<keyword evidence="1" id="KW-0472">Membrane</keyword>
<protein>
    <submittedName>
        <fullName evidence="2">Uncharacterized protein</fullName>
    </submittedName>
</protein>
<dbReference type="AlphaFoldDB" id="A0A2N3YJL1"/>
<comment type="caution">
    <text evidence="2">The sequence shown here is derived from an EMBL/GenBank/DDBJ whole genome shotgun (WGS) entry which is preliminary data.</text>
</comment>
<feature type="transmembrane region" description="Helical" evidence="1">
    <location>
        <begin position="181"/>
        <end position="204"/>
    </location>
</feature>
<keyword evidence="1" id="KW-0812">Transmembrane</keyword>
<dbReference type="OrthoDB" id="4863656at2"/>
<accession>A0A2N3YJL1</accession>
<evidence type="ECO:0000313" key="3">
    <source>
        <dbReference type="Proteomes" id="UP000233781"/>
    </source>
</evidence>
<gene>
    <name evidence="2" type="ORF">ATL31_1866</name>
</gene>
<name>A0A2N3YJL1_9MICO</name>
<evidence type="ECO:0000313" key="2">
    <source>
        <dbReference type="EMBL" id="PKW27037.1"/>
    </source>
</evidence>
<feature type="transmembrane region" description="Helical" evidence="1">
    <location>
        <begin position="6"/>
        <end position="24"/>
    </location>
</feature>
<organism evidence="2 3">
    <name type="scientific">Phycicoccus duodecadis</name>
    <dbReference type="NCBI Taxonomy" id="173053"/>
    <lineage>
        <taxon>Bacteria</taxon>
        <taxon>Bacillati</taxon>
        <taxon>Actinomycetota</taxon>
        <taxon>Actinomycetes</taxon>
        <taxon>Micrococcales</taxon>
        <taxon>Intrasporangiaceae</taxon>
        <taxon>Phycicoccus</taxon>
    </lineage>
</organism>
<reference evidence="2 3" key="1">
    <citation type="submission" date="2017-12" db="EMBL/GenBank/DDBJ databases">
        <title>Sequencing the genomes of 1000 Actinobacteria strains.</title>
        <authorList>
            <person name="Klenk H.-P."/>
        </authorList>
    </citation>
    <scope>NUCLEOTIDE SEQUENCE [LARGE SCALE GENOMIC DNA]</scope>
    <source>
        <strain evidence="2 3">DSM 12806</strain>
    </source>
</reference>
<keyword evidence="3" id="KW-1185">Reference proteome</keyword>
<feature type="transmembrane region" description="Helical" evidence="1">
    <location>
        <begin position="73"/>
        <end position="94"/>
    </location>
</feature>
<sequence>MGLAVLSLPVALLAFVVALTRRHLVTVGVNEHAEVVRIARHARAWRVGGLLAGLVAAALALTVGQSVDALGRLVALAPALLGIGVLLGTIVGELTARPRVGVRRTAVVETRTVRGILPPVRTALAGVAGVLLAGALALGAAWGGPDDLQRAGRSFTQGCRVMVDGALVSASSSRGPWPGSFYAVPLAAALGVAALLALAALVAVTRRPRPRPESLGLDSMLRRWSAGTIVTAALFTVLGTLGPVAVLIAAGLQPGECPMSVTQAVVRWVALLVGPAALVAGATALGALLVTPAIRVDDLPRPLPGEATSVGAPVR</sequence>
<dbReference type="Proteomes" id="UP000233781">
    <property type="component" value="Unassembled WGS sequence"/>
</dbReference>
<feature type="transmembrane region" description="Helical" evidence="1">
    <location>
        <begin position="123"/>
        <end position="143"/>
    </location>
</feature>